<feature type="chain" id="PRO_5043680515" evidence="2">
    <location>
        <begin position="20"/>
        <end position="649"/>
    </location>
</feature>
<sequence>MFNLVTILLISFVISVSNSEEPTVPDEPLKIADAVLMRLSVPTDSANDSVNDSVKEAESKVELKGSRDLLNYTVIPLMKMLGVKTDDDSSSSNQATVSRTDGLNLNQAGYQLYGAQNLNQGTNLGNMNPQNYYPGILESAYPYGLQLINPVASPSNAYQPLLRNAGQDALRTYSALLPNRGYDVSMGSSPFGLPSTNPENTPRSSYRPPHETVKFGSYIPGSSPRGFPSSNPVASPSRDFQTLLKMELAPFGIPKSSSPYGYQSSNLVASPSRDFQTPLNMELAPFGIPKSYSSYGYQSSNPVASPSNGYRPLFNNLKQNELPASSENDVPKSSSSGPPPSNPISPLGNFIRLLFVPFGLPKSQPLNPAVGDATQRVPAAYNQNPLSFTSKDTTERFNNLENPDQSELLMNNNRREFPTQGLANNPGYYPSDRASGFTPFIRNARRYYEKPFQLKRERLFTQNVTAESDSNFKPLKKHHLTAKDISILKSLQNYYHQHALTPNGFDPELKARLNNPQDLGYPTNFPYQGDTENLESPTDARVAVVPHEEDGLSQKTQVSIGIGAMLVALTVAIQDLKKELLELHPFEHPFKAIKLIVGRTIELILNLISKTVQIPEKLIEKLISIIKNLFQGTNEKKARGLFTVHPKSQ</sequence>
<proteinExistence type="predicted"/>
<feature type="region of interest" description="Disordered" evidence="1">
    <location>
        <begin position="323"/>
        <end position="343"/>
    </location>
</feature>
<name>A0A6A4IYZ6_APOLU</name>
<comment type="caution">
    <text evidence="3">The sequence shown here is derived from an EMBL/GenBank/DDBJ whole genome shotgun (WGS) entry which is preliminary data.</text>
</comment>
<feature type="region of interest" description="Disordered" evidence="1">
    <location>
        <begin position="188"/>
        <end position="236"/>
    </location>
</feature>
<evidence type="ECO:0000313" key="4">
    <source>
        <dbReference type="Proteomes" id="UP000466442"/>
    </source>
</evidence>
<evidence type="ECO:0000256" key="1">
    <source>
        <dbReference type="SAM" id="MobiDB-lite"/>
    </source>
</evidence>
<reference evidence="3" key="1">
    <citation type="journal article" date="2021" name="Mol. Ecol. Resour.">
        <title>Apolygus lucorum genome provides insights into omnivorousness and mesophyll feeding.</title>
        <authorList>
            <person name="Liu Y."/>
            <person name="Liu H."/>
            <person name="Wang H."/>
            <person name="Huang T."/>
            <person name="Liu B."/>
            <person name="Yang B."/>
            <person name="Yin L."/>
            <person name="Li B."/>
            <person name="Zhang Y."/>
            <person name="Zhang S."/>
            <person name="Jiang F."/>
            <person name="Zhang X."/>
            <person name="Ren Y."/>
            <person name="Wang B."/>
            <person name="Wang S."/>
            <person name="Lu Y."/>
            <person name="Wu K."/>
            <person name="Fan W."/>
            <person name="Wang G."/>
        </authorList>
    </citation>
    <scope>NUCLEOTIDE SEQUENCE</scope>
    <source>
        <strain evidence="3">12Hb</strain>
    </source>
</reference>
<organism evidence="3 4">
    <name type="scientific">Apolygus lucorum</name>
    <name type="common">Small green plant bug</name>
    <name type="synonym">Lygocoris lucorum</name>
    <dbReference type="NCBI Taxonomy" id="248454"/>
    <lineage>
        <taxon>Eukaryota</taxon>
        <taxon>Metazoa</taxon>
        <taxon>Ecdysozoa</taxon>
        <taxon>Arthropoda</taxon>
        <taxon>Hexapoda</taxon>
        <taxon>Insecta</taxon>
        <taxon>Pterygota</taxon>
        <taxon>Neoptera</taxon>
        <taxon>Paraneoptera</taxon>
        <taxon>Hemiptera</taxon>
        <taxon>Heteroptera</taxon>
        <taxon>Panheteroptera</taxon>
        <taxon>Cimicomorpha</taxon>
        <taxon>Miridae</taxon>
        <taxon>Mirini</taxon>
        <taxon>Apolygus</taxon>
    </lineage>
</organism>
<dbReference type="Proteomes" id="UP000466442">
    <property type="component" value="Unassembled WGS sequence"/>
</dbReference>
<evidence type="ECO:0000256" key="2">
    <source>
        <dbReference type="SAM" id="SignalP"/>
    </source>
</evidence>
<feature type="signal peptide" evidence="2">
    <location>
        <begin position="1"/>
        <end position="19"/>
    </location>
</feature>
<dbReference type="AlphaFoldDB" id="A0A6A4IYZ6"/>
<protein>
    <submittedName>
        <fullName evidence="3">Uncharacterized protein</fullName>
    </submittedName>
</protein>
<keyword evidence="4" id="KW-1185">Reference proteome</keyword>
<keyword evidence="2" id="KW-0732">Signal</keyword>
<accession>A0A6A4IYZ6</accession>
<feature type="compositionally biased region" description="Polar residues" evidence="1">
    <location>
        <begin position="194"/>
        <end position="204"/>
    </location>
</feature>
<dbReference type="EMBL" id="WIXP02000014">
    <property type="protein sequence ID" value="KAF6200157.1"/>
    <property type="molecule type" value="Genomic_DNA"/>
</dbReference>
<gene>
    <name evidence="3" type="ORF">GE061_006458</name>
</gene>
<evidence type="ECO:0000313" key="3">
    <source>
        <dbReference type="EMBL" id="KAF6200157.1"/>
    </source>
</evidence>